<dbReference type="GO" id="GO:0006171">
    <property type="term" value="P:cAMP biosynthetic process"/>
    <property type="evidence" value="ECO:0007669"/>
    <property type="project" value="TreeGrafter"/>
</dbReference>
<dbReference type="PROSITE" id="PS50125">
    <property type="entry name" value="GUANYLATE_CYCLASE_2"/>
    <property type="match status" value="1"/>
</dbReference>
<sequence>MPNDFLRFLGRERITEVNLGDQAEQEVTVVFQISGDYTTFAESMTPEENFRFVNAFHKRMGPIIQQHGGFVNQYLGDAIMAIFPKSPEKALKAAIGMQQTLRYYNKLRAKKGRKAIRIGIGATCLIANHGHYWQTRIGWMLLLLQIL</sequence>
<dbReference type="EMBL" id="RCBY01000413">
    <property type="protein sequence ID" value="RQH20527.1"/>
    <property type="molecule type" value="Genomic_DNA"/>
</dbReference>
<dbReference type="SUPFAM" id="SSF55073">
    <property type="entry name" value="Nucleotide cyclase"/>
    <property type="match status" value="1"/>
</dbReference>
<dbReference type="Pfam" id="PF00211">
    <property type="entry name" value="Guanylate_cyc"/>
    <property type="match status" value="1"/>
</dbReference>
<evidence type="ECO:0000313" key="4">
    <source>
        <dbReference type="Proteomes" id="UP000269154"/>
    </source>
</evidence>
<dbReference type="GO" id="GO:0004016">
    <property type="term" value="F:adenylate cyclase activity"/>
    <property type="evidence" value="ECO:0007669"/>
    <property type="project" value="UniProtKB-ARBA"/>
</dbReference>
<accession>A0A3N6P9V0</accession>
<feature type="domain" description="Guanylate cyclase" evidence="2">
    <location>
        <begin position="28"/>
        <end position="120"/>
    </location>
</feature>
<dbReference type="OrthoDB" id="337251at2"/>
<comment type="caution">
    <text evidence="3">The sequence shown here is derived from an EMBL/GenBank/DDBJ whole genome shotgun (WGS) entry which is preliminary data.</text>
</comment>
<dbReference type="PANTHER" id="PTHR43081">
    <property type="entry name" value="ADENYLATE CYCLASE, TERMINAL-DIFFERENTIATION SPECIFIC-RELATED"/>
    <property type="match status" value="1"/>
</dbReference>
<dbReference type="Gene3D" id="3.30.70.1230">
    <property type="entry name" value="Nucleotide cyclase"/>
    <property type="match status" value="1"/>
</dbReference>
<protein>
    <submittedName>
        <fullName evidence="3">Adenylate/guanylate cyclase domain-containing protein</fullName>
    </submittedName>
</protein>
<dbReference type="InterPro" id="IPR029787">
    <property type="entry name" value="Nucleotide_cyclase"/>
</dbReference>
<dbReference type="AlphaFoldDB" id="A0A3N6P9V0"/>
<dbReference type="Proteomes" id="UP000269154">
    <property type="component" value="Unassembled WGS sequence"/>
</dbReference>
<keyword evidence="4" id="KW-1185">Reference proteome</keyword>
<reference evidence="3 4" key="1">
    <citation type="journal article" date="2018" name="ACS Chem. Biol.">
        <title>Ketoreductase domain dysfunction expands chemodiversity: malyngamide biosynthesis in the cyanobacterium Okeania hirsuta.</title>
        <authorList>
            <person name="Moss N.A."/>
            <person name="Leao T."/>
            <person name="Rankin M."/>
            <person name="McCullough T.M."/>
            <person name="Qu P."/>
            <person name="Korobeynikov A."/>
            <person name="Smith J.L."/>
            <person name="Gerwick L."/>
            <person name="Gerwick W.H."/>
        </authorList>
    </citation>
    <scope>NUCLEOTIDE SEQUENCE [LARGE SCALE GENOMIC DNA]</scope>
    <source>
        <strain evidence="3 4">PAB10Feb10-1</strain>
    </source>
</reference>
<organism evidence="3 4">
    <name type="scientific">Okeania hirsuta</name>
    <dbReference type="NCBI Taxonomy" id="1458930"/>
    <lineage>
        <taxon>Bacteria</taxon>
        <taxon>Bacillati</taxon>
        <taxon>Cyanobacteriota</taxon>
        <taxon>Cyanophyceae</taxon>
        <taxon>Oscillatoriophycideae</taxon>
        <taxon>Oscillatoriales</taxon>
        <taxon>Microcoleaceae</taxon>
        <taxon>Okeania</taxon>
    </lineage>
</organism>
<proteinExistence type="inferred from homology"/>
<comment type="similarity">
    <text evidence="1">Belongs to the adenylyl cyclase class-3 family.</text>
</comment>
<gene>
    <name evidence="3" type="ORF">D5R40_31945</name>
</gene>
<evidence type="ECO:0000259" key="2">
    <source>
        <dbReference type="PROSITE" id="PS50125"/>
    </source>
</evidence>
<dbReference type="InterPro" id="IPR001054">
    <property type="entry name" value="A/G_cyclase"/>
</dbReference>
<name>A0A3N6P9V0_9CYAN</name>
<dbReference type="CDD" id="cd07302">
    <property type="entry name" value="CHD"/>
    <property type="match status" value="1"/>
</dbReference>
<dbReference type="GO" id="GO:0035556">
    <property type="term" value="P:intracellular signal transduction"/>
    <property type="evidence" value="ECO:0007669"/>
    <property type="project" value="InterPro"/>
</dbReference>
<dbReference type="PANTHER" id="PTHR43081:SF1">
    <property type="entry name" value="ADENYLATE CYCLASE, TERMINAL-DIFFERENTIATION SPECIFIC"/>
    <property type="match status" value="1"/>
</dbReference>
<evidence type="ECO:0000256" key="1">
    <source>
        <dbReference type="ARBA" id="ARBA00005381"/>
    </source>
</evidence>
<evidence type="ECO:0000313" key="3">
    <source>
        <dbReference type="EMBL" id="RQH20527.1"/>
    </source>
</evidence>
<dbReference type="RefSeq" id="WP_124155730.1">
    <property type="nucleotide sequence ID" value="NZ_RCBY01000413.1"/>
</dbReference>
<dbReference type="InterPro" id="IPR050697">
    <property type="entry name" value="Adenylyl/Guanylyl_Cyclase_3/4"/>
</dbReference>